<evidence type="ECO:0000256" key="1">
    <source>
        <dbReference type="ARBA" id="ARBA00006068"/>
    </source>
</evidence>
<feature type="transmembrane region" description="Helical" evidence="6">
    <location>
        <begin position="20"/>
        <end position="39"/>
    </location>
</feature>
<comment type="caution">
    <text evidence="8">The sequence shown here is derived from an EMBL/GenBank/DDBJ whole genome shotgun (WGS) entry which is preliminary data.</text>
</comment>
<evidence type="ECO:0000256" key="3">
    <source>
        <dbReference type="ARBA" id="ARBA00022968"/>
    </source>
</evidence>
<dbReference type="EMBL" id="JAGDEL010000005">
    <property type="protein sequence ID" value="MBO1511759.1"/>
    <property type="molecule type" value="Genomic_DNA"/>
</dbReference>
<dbReference type="InterPro" id="IPR050922">
    <property type="entry name" value="LytR/CpsA/Psr_CW_biosynth"/>
</dbReference>
<keyword evidence="3" id="KW-0735">Signal-anchor</keyword>
<name>A0ABS3N0S6_9BACI</name>
<evidence type="ECO:0000313" key="8">
    <source>
        <dbReference type="EMBL" id="MBO1511759.1"/>
    </source>
</evidence>
<dbReference type="Gene3D" id="3.40.630.190">
    <property type="entry name" value="LCP protein"/>
    <property type="match status" value="1"/>
</dbReference>
<reference evidence="8 9" key="1">
    <citation type="submission" date="2021-03" db="EMBL/GenBank/DDBJ databases">
        <title>Whole genome sequence of Metabacillus bambusae BG109.</title>
        <authorList>
            <person name="Jeong J.W."/>
        </authorList>
    </citation>
    <scope>NUCLEOTIDE SEQUENCE [LARGE SCALE GENOMIC DNA]</scope>
    <source>
        <strain evidence="8 9">BG109</strain>
    </source>
</reference>
<accession>A0ABS3N0S6</accession>
<sequence>MNRKEMRRKKRRRPILRRLLFLVLLIFIVVLGYIGYVLFQTYVAANESYDDLGREKSKLREEVVSISNDPVSVLLLGVEDYASDGSGGRSDTIMVATLNPEDKTMKLLSIPRDTRVEIPGEGSDKINHSFSKGGKELTIDTVEDFLDIPIDYYATINFNAFKEVIDELDGVVVDVPFDFWEKSERGVKIYFEEGRMNLNGVEALAYARMRKRDPRGDFGRNERQQQIITAVIDKVMSPNSLLKLDDLAKHVGDNVETNMAVMEALGIQQKYSNFSSSSIDRLTIEGTDEYENDIYYFDPNEDSVAEIQKELKTHLDINTGTEDSYSNLSQ</sequence>
<organism evidence="8 9">
    <name type="scientific">Metabacillus bambusae</name>
    <dbReference type="NCBI Taxonomy" id="2795218"/>
    <lineage>
        <taxon>Bacteria</taxon>
        <taxon>Bacillati</taxon>
        <taxon>Bacillota</taxon>
        <taxon>Bacilli</taxon>
        <taxon>Bacillales</taxon>
        <taxon>Bacillaceae</taxon>
        <taxon>Metabacillus</taxon>
    </lineage>
</organism>
<evidence type="ECO:0000259" key="7">
    <source>
        <dbReference type="Pfam" id="PF03816"/>
    </source>
</evidence>
<proteinExistence type="inferred from homology"/>
<evidence type="ECO:0000313" key="9">
    <source>
        <dbReference type="Proteomes" id="UP000663981"/>
    </source>
</evidence>
<evidence type="ECO:0000256" key="2">
    <source>
        <dbReference type="ARBA" id="ARBA00022692"/>
    </source>
</evidence>
<evidence type="ECO:0000256" key="4">
    <source>
        <dbReference type="ARBA" id="ARBA00022989"/>
    </source>
</evidence>
<keyword evidence="5" id="KW-0175">Coiled coil</keyword>
<dbReference type="Proteomes" id="UP000663981">
    <property type="component" value="Unassembled WGS sequence"/>
</dbReference>
<dbReference type="PANTHER" id="PTHR33392:SF10">
    <property type="entry name" value="POLYISOPRENYL-TEICHOIC ACID--PEPTIDOGLYCAN TEICHOIC ACID TRANSFERASE TAGV"/>
    <property type="match status" value="1"/>
</dbReference>
<keyword evidence="9" id="KW-1185">Reference proteome</keyword>
<feature type="coiled-coil region" evidence="5">
    <location>
        <begin position="42"/>
        <end position="69"/>
    </location>
</feature>
<dbReference type="PANTHER" id="PTHR33392">
    <property type="entry name" value="POLYISOPRENYL-TEICHOIC ACID--PEPTIDOGLYCAN TEICHOIC ACID TRANSFERASE TAGU"/>
    <property type="match status" value="1"/>
</dbReference>
<evidence type="ECO:0000256" key="6">
    <source>
        <dbReference type="SAM" id="Phobius"/>
    </source>
</evidence>
<evidence type="ECO:0000256" key="5">
    <source>
        <dbReference type="SAM" id="Coils"/>
    </source>
</evidence>
<dbReference type="RefSeq" id="WP_207977070.1">
    <property type="nucleotide sequence ID" value="NZ_JAGDEL010000005.1"/>
</dbReference>
<dbReference type="NCBIfam" id="TIGR00350">
    <property type="entry name" value="lytR_cpsA_psr"/>
    <property type="match status" value="1"/>
</dbReference>
<keyword evidence="6" id="KW-0472">Membrane</keyword>
<gene>
    <name evidence="8" type="ORF">I7822_08765</name>
</gene>
<dbReference type="Pfam" id="PF03816">
    <property type="entry name" value="LytR_cpsA_psr"/>
    <property type="match status" value="1"/>
</dbReference>
<keyword evidence="4 6" id="KW-1133">Transmembrane helix</keyword>
<keyword evidence="2 6" id="KW-0812">Transmembrane</keyword>
<dbReference type="InterPro" id="IPR004474">
    <property type="entry name" value="LytR_CpsA_psr"/>
</dbReference>
<protein>
    <submittedName>
        <fullName evidence="8">LCP family protein</fullName>
    </submittedName>
</protein>
<comment type="similarity">
    <text evidence="1">Belongs to the LytR/CpsA/Psr (LCP) family.</text>
</comment>
<feature type="domain" description="Cell envelope-related transcriptional attenuator" evidence="7">
    <location>
        <begin position="89"/>
        <end position="236"/>
    </location>
</feature>